<evidence type="ECO:0000256" key="6">
    <source>
        <dbReference type="SAM" id="Phobius"/>
    </source>
</evidence>
<comment type="subcellular location">
    <subcellularLocation>
        <location evidence="1">Cell membrane</location>
        <topology evidence="1">Multi-pass membrane protein</topology>
    </subcellularLocation>
</comment>
<reference evidence="7" key="1">
    <citation type="journal article" name="BMC Genomics">
        <title>Long-read sequencing and de novo genome assembly of marine medaka (Oryzias melastigma).</title>
        <authorList>
            <person name="Liang P."/>
            <person name="Saqib H.S.A."/>
            <person name="Ni X."/>
            <person name="Shen Y."/>
        </authorList>
    </citation>
    <scope>NUCLEOTIDE SEQUENCE</scope>
    <source>
        <strain evidence="7">Bigg-433</strain>
    </source>
</reference>
<evidence type="ECO:0000256" key="4">
    <source>
        <dbReference type="ARBA" id="ARBA00023040"/>
    </source>
</evidence>
<protein>
    <submittedName>
        <fullName evidence="7">Olfactory receptor 11H12</fullName>
    </submittedName>
</protein>
<dbReference type="InterPro" id="IPR047132">
    <property type="entry name" value="Olfact_rcpt_6C-like"/>
</dbReference>
<evidence type="ECO:0000313" key="8">
    <source>
        <dbReference type="Proteomes" id="UP000646548"/>
    </source>
</evidence>
<sequence>MSFDRRKPEQKIEVVDMAKGVAVEEETLQEVATADQSRMKMDVWYVDREIIGAAVYPKLLVDILSKRQIITYYACLLQYVVYYSLGASEFLLLTAMSFDR</sequence>
<keyword evidence="6" id="KW-0812">Transmembrane</keyword>
<dbReference type="AlphaFoldDB" id="A0A834CFJ2"/>
<dbReference type="GO" id="GO:0007608">
    <property type="term" value="P:sensory perception of smell"/>
    <property type="evidence" value="ECO:0007669"/>
    <property type="project" value="UniProtKB-KW"/>
</dbReference>
<keyword evidence="6" id="KW-1133">Transmembrane helix</keyword>
<dbReference type="SUPFAM" id="SSF81321">
    <property type="entry name" value="Family A G protein-coupled receptor-like"/>
    <property type="match status" value="1"/>
</dbReference>
<keyword evidence="2" id="KW-1003">Cell membrane</keyword>
<dbReference type="GO" id="GO:0005886">
    <property type="term" value="C:plasma membrane"/>
    <property type="evidence" value="ECO:0007669"/>
    <property type="project" value="UniProtKB-SubCell"/>
</dbReference>
<evidence type="ECO:0000256" key="5">
    <source>
        <dbReference type="ARBA" id="ARBA00023170"/>
    </source>
</evidence>
<dbReference type="PANTHER" id="PTHR26454">
    <property type="entry name" value="OLFACTORY RECEPTOR"/>
    <property type="match status" value="1"/>
</dbReference>
<proteinExistence type="predicted"/>
<dbReference type="EMBL" id="WKFB01000320">
    <property type="protein sequence ID" value="KAF6726864.1"/>
    <property type="molecule type" value="Genomic_DNA"/>
</dbReference>
<accession>A0A834CFJ2</accession>
<gene>
    <name evidence="7" type="ORF">FQA47_010558</name>
</gene>
<keyword evidence="4" id="KW-0297">G-protein coupled receptor</keyword>
<evidence type="ECO:0000256" key="3">
    <source>
        <dbReference type="ARBA" id="ARBA00022725"/>
    </source>
</evidence>
<evidence type="ECO:0000256" key="1">
    <source>
        <dbReference type="ARBA" id="ARBA00004651"/>
    </source>
</evidence>
<dbReference type="PANTHER" id="PTHR26454:SF18">
    <property type="entry name" value="OLFACTORY RECEPTOR 6C76"/>
    <property type="match status" value="1"/>
</dbReference>
<evidence type="ECO:0000313" key="7">
    <source>
        <dbReference type="EMBL" id="KAF6726864.1"/>
    </source>
</evidence>
<keyword evidence="3" id="KW-0716">Sensory transduction</keyword>
<keyword evidence="6" id="KW-0472">Membrane</keyword>
<dbReference type="GO" id="GO:0004930">
    <property type="term" value="F:G protein-coupled receptor activity"/>
    <property type="evidence" value="ECO:0007669"/>
    <property type="project" value="UniProtKB-KW"/>
</dbReference>
<comment type="caution">
    <text evidence="7">The sequence shown here is derived from an EMBL/GenBank/DDBJ whole genome shotgun (WGS) entry which is preliminary data.</text>
</comment>
<feature type="non-terminal residue" evidence="7">
    <location>
        <position position="1"/>
    </location>
</feature>
<evidence type="ECO:0000256" key="2">
    <source>
        <dbReference type="ARBA" id="ARBA00022475"/>
    </source>
</evidence>
<keyword evidence="4" id="KW-0807">Transducer</keyword>
<keyword evidence="5 7" id="KW-0675">Receptor</keyword>
<keyword evidence="3" id="KW-0552">Olfaction</keyword>
<feature type="transmembrane region" description="Helical" evidence="6">
    <location>
        <begin position="76"/>
        <end position="98"/>
    </location>
</feature>
<organism evidence="7 8">
    <name type="scientific">Oryzias melastigma</name>
    <name type="common">Marine medaka</name>
    <dbReference type="NCBI Taxonomy" id="30732"/>
    <lineage>
        <taxon>Eukaryota</taxon>
        <taxon>Metazoa</taxon>
        <taxon>Chordata</taxon>
        <taxon>Craniata</taxon>
        <taxon>Vertebrata</taxon>
        <taxon>Euteleostomi</taxon>
        <taxon>Actinopterygii</taxon>
        <taxon>Neopterygii</taxon>
        <taxon>Teleostei</taxon>
        <taxon>Neoteleostei</taxon>
        <taxon>Acanthomorphata</taxon>
        <taxon>Ovalentaria</taxon>
        <taxon>Atherinomorphae</taxon>
        <taxon>Beloniformes</taxon>
        <taxon>Adrianichthyidae</taxon>
        <taxon>Oryziinae</taxon>
        <taxon>Oryzias</taxon>
    </lineage>
</organism>
<name>A0A834CFJ2_ORYME</name>
<dbReference type="Proteomes" id="UP000646548">
    <property type="component" value="Unassembled WGS sequence"/>
</dbReference>